<dbReference type="PRINTS" id="PR00032">
    <property type="entry name" value="HTHARAC"/>
</dbReference>
<feature type="domain" description="HTH araC/xylS-type" evidence="4">
    <location>
        <begin position="125"/>
        <end position="223"/>
    </location>
</feature>
<dbReference type="GO" id="GO:0043565">
    <property type="term" value="F:sequence-specific DNA binding"/>
    <property type="evidence" value="ECO:0007669"/>
    <property type="project" value="InterPro"/>
</dbReference>
<dbReference type="InterPro" id="IPR009057">
    <property type="entry name" value="Homeodomain-like_sf"/>
</dbReference>
<reference evidence="5 6" key="1">
    <citation type="submission" date="2020-07" db="EMBL/GenBank/DDBJ databases">
        <title>Genomic Encyclopedia of Type Strains, Phase IV (KMG-IV): sequencing the most valuable type-strain genomes for metagenomic binning, comparative biology and taxonomic classification.</title>
        <authorList>
            <person name="Goeker M."/>
        </authorList>
    </citation>
    <scope>NUCLEOTIDE SEQUENCE [LARGE SCALE GENOMIC DNA]</scope>
    <source>
        <strain evidence="5 6">DSM 45533</strain>
    </source>
</reference>
<keyword evidence="2 5" id="KW-0238">DNA-binding</keyword>
<dbReference type="RefSeq" id="WP_181609482.1">
    <property type="nucleotide sequence ID" value="NZ_BAABAM010000006.1"/>
</dbReference>
<evidence type="ECO:0000313" key="6">
    <source>
        <dbReference type="Proteomes" id="UP000530928"/>
    </source>
</evidence>
<evidence type="ECO:0000256" key="2">
    <source>
        <dbReference type="ARBA" id="ARBA00023125"/>
    </source>
</evidence>
<dbReference type="EMBL" id="JACDUR010000002">
    <property type="protein sequence ID" value="MBA2890689.1"/>
    <property type="molecule type" value="Genomic_DNA"/>
</dbReference>
<dbReference type="PANTHER" id="PTHR46796">
    <property type="entry name" value="HTH-TYPE TRANSCRIPTIONAL ACTIVATOR RHAS-RELATED"/>
    <property type="match status" value="1"/>
</dbReference>
<dbReference type="SUPFAM" id="SSF46689">
    <property type="entry name" value="Homeodomain-like"/>
    <property type="match status" value="2"/>
</dbReference>
<gene>
    <name evidence="5" type="ORF">HNR30_002030</name>
</gene>
<dbReference type="GO" id="GO:0003700">
    <property type="term" value="F:DNA-binding transcription factor activity"/>
    <property type="evidence" value="ECO:0007669"/>
    <property type="project" value="InterPro"/>
</dbReference>
<evidence type="ECO:0000259" key="4">
    <source>
        <dbReference type="PROSITE" id="PS01124"/>
    </source>
</evidence>
<dbReference type="PROSITE" id="PS01124">
    <property type="entry name" value="HTH_ARAC_FAMILY_2"/>
    <property type="match status" value="1"/>
</dbReference>
<keyword evidence="3" id="KW-0804">Transcription</keyword>
<proteinExistence type="predicted"/>
<dbReference type="AlphaFoldDB" id="A0A7W0CGD8"/>
<name>A0A7W0CGD8_9ACTN</name>
<dbReference type="Proteomes" id="UP000530928">
    <property type="component" value="Unassembled WGS sequence"/>
</dbReference>
<evidence type="ECO:0000256" key="1">
    <source>
        <dbReference type="ARBA" id="ARBA00023015"/>
    </source>
</evidence>
<evidence type="ECO:0000313" key="5">
    <source>
        <dbReference type="EMBL" id="MBA2890689.1"/>
    </source>
</evidence>
<dbReference type="Gene3D" id="1.10.10.60">
    <property type="entry name" value="Homeodomain-like"/>
    <property type="match status" value="1"/>
</dbReference>
<dbReference type="InterPro" id="IPR020449">
    <property type="entry name" value="Tscrpt_reg_AraC-type_HTH"/>
</dbReference>
<keyword evidence="6" id="KW-1185">Reference proteome</keyword>
<dbReference type="SMART" id="SM00342">
    <property type="entry name" value="HTH_ARAC"/>
    <property type="match status" value="1"/>
</dbReference>
<accession>A0A7W0CGD8</accession>
<comment type="caution">
    <text evidence="5">The sequence shown here is derived from an EMBL/GenBank/DDBJ whole genome shotgun (WGS) entry which is preliminary data.</text>
</comment>
<dbReference type="InterPro" id="IPR050204">
    <property type="entry name" value="AraC_XylS_family_regulators"/>
</dbReference>
<protein>
    <submittedName>
        <fullName evidence="5">AraC-like DNA-binding protein</fullName>
    </submittedName>
</protein>
<dbReference type="Pfam" id="PF12833">
    <property type="entry name" value="HTH_18"/>
    <property type="match status" value="1"/>
</dbReference>
<keyword evidence="1" id="KW-0805">Transcription regulation</keyword>
<organism evidence="5 6">
    <name type="scientific">Nonomuraea soli</name>
    <dbReference type="NCBI Taxonomy" id="1032476"/>
    <lineage>
        <taxon>Bacteria</taxon>
        <taxon>Bacillati</taxon>
        <taxon>Actinomycetota</taxon>
        <taxon>Actinomycetes</taxon>
        <taxon>Streptosporangiales</taxon>
        <taxon>Streptosporangiaceae</taxon>
        <taxon>Nonomuraea</taxon>
    </lineage>
</organism>
<evidence type="ECO:0000256" key="3">
    <source>
        <dbReference type="ARBA" id="ARBA00023163"/>
    </source>
</evidence>
<sequence>MLVHRTGRAPRPRTGGPGIYQLWLGPGELVLDDASRPLLAPCGLLLAFPRALLPLPERRVRPLVPLRLPGDRGVGALLTQFVLTLAAHGRELTEADAPRLTAVLMDLLAAVIEHAPGDATHPLVRQAYAHIEAHLHDPALTPGQVAAACSISTRYLHRLFQREGGTVSGMIRRRRLERCRRDLAGGDPSIAAVAARWGFRDAAQFSRAFRSAYGMPPSLYRQSVR</sequence>
<dbReference type="InterPro" id="IPR018060">
    <property type="entry name" value="HTH_AraC"/>
</dbReference>
<dbReference type="PANTHER" id="PTHR46796:SF6">
    <property type="entry name" value="ARAC SUBFAMILY"/>
    <property type="match status" value="1"/>
</dbReference>